<comment type="caution">
    <text evidence="2">The sequence shown here is derived from an EMBL/GenBank/DDBJ whole genome shotgun (WGS) entry which is preliminary data.</text>
</comment>
<gene>
    <name evidence="2" type="ORF">GV791_06905</name>
</gene>
<evidence type="ECO:0000313" key="2">
    <source>
        <dbReference type="EMBL" id="NEW32291.1"/>
    </source>
</evidence>
<dbReference type="OMA" id="HTGMFLG"/>
<dbReference type="AlphaFoldDB" id="A0A6P1CI49"/>
<protein>
    <recommendedName>
        <fullName evidence="1">DUF7832 domain-containing protein</fullName>
    </recommendedName>
</protein>
<dbReference type="Pfam" id="PF25191">
    <property type="entry name" value="DUF7832"/>
    <property type="match status" value="1"/>
</dbReference>
<organism evidence="2 3">
    <name type="scientific">Nocardia cyriacigeorgica</name>
    <dbReference type="NCBI Taxonomy" id="135487"/>
    <lineage>
        <taxon>Bacteria</taxon>
        <taxon>Bacillati</taxon>
        <taxon>Actinomycetota</taxon>
        <taxon>Actinomycetes</taxon>
        <taxon>Mycobacteriales</taxon>
        <taxon>Nocardiaceae</taxon>
        <taxon>Nocardia</taxon>
    </lineage>
</organism>
<proteinExistence type="predicted"/>
<sequence length="136" mass="15346">MTYDDAEWHCDSVSEFDLPGEAAGTHIGIFMAWLVLHDLASPEYAQRGWVLHARTSTPGEFLFASCCGQIDPGMLTVTGNAFIDDAYRAYLRMYDNIPEVAIHDNMYAAPDTWQLYDAVAQEIDGLFQEWVRYRGG</sequence>
<dbReference type="InterPro" id="IPR057154">
    <property type="entry name" value="DUF7832"/>
</dbReference>
<dbReference type="Proteomes" id="UP000471166">
    <property type="component" value="Unassembled WGS sequence"/>
</dbReference>
<dbReference type="EMBL" id="JAAGVB010000008">
    <property type="protein sequence ID" value="NEW32291.1"/>
    <property type="molecule type" value="Genomic_DNA"/>
</dbReference>
<dbReference type="RefSeq" id="WP_014350231.1">
    <property type="nucleotide sequence ID" value="NZ_AP026979.1"/>
</dbReference>
<evidence type="ECO:0000259" key="1">
    <source>
        <dbReference type="Pfam" id="PF25191"/>
    </source>
</evidence>
<reference evidence="2 3" key="1">
    <citation type="submission" date="2020-01" db="EMBL/GenBank/DDBJ databases">
        <title>Genetics and antimicrobial susceptibilities of Nocardia species isolated from the soil; a comparison with species isolated from humans.</title>
        <authorList>
            <person name="Carrasco G."/>
            <person name="Monzon S."/>
            <person name="Sansegundo M."/>
            <person name="Garcia E."/>
            <person name="Garrido N."/>
            <person name="Medina M.J."/>
            <person name="Villalon P."/>
            <person name="Ramirez-Arocha A.C."/>
            <person name="Jimenez P."/>
            <person name="Cuesta I."/>
            <person name="Valdezate S."/>
        </authorList>
    </citation>
    <scope>NUCLEOTIDE SEQUENCE [LARGE SCALE GENOMIC DNA]</scope>
    <source>
        <strain evidence="2 3">CNM20110626</strain>
    </source>
</reference>
<evidence type="ECO:0000313" key="3">
    <source>
        <dbReference type="Proteomes" id="UP000471166"/>
    </source>
</evidence>
<name>A0A6P1CI49_9NOCA</name>
<feature type="domain" description="DUF7832" evidence="1">
    <location>
        <begin position="3"/>
        <end position="99"/>
    </location>
</feature>
<accession>A0A6P1CI49</accession>